<accession>A0A7Z0ENY5</accession>
<evidence type="ECO:0000313" key="1">
    <source>
        <dbReference type="EMBL" id="NYJ35617.1"/>
    </source>
</evidence>
<sequence>MFEKNASIFEEIQDQSLDGIIAGEAGVNTISVTNPLIACAILSRNNTGQYCTVTVECNNPGSVC</sequence>
<evidence type="ECO:0008006" key="3">
    <source>
        <dbReference type="Google" id="ProtNLM"/>
    </source>
</evidence>
<reference evidence="1 2" key="1">
    <citation type="submission" date="2020-07" db="EMBL/GenBank/DDBJ databases">
        <title>Sequencing the genomes of 1000 actinobacteria strains.</title>
        <authorList>
            <person name="Klenk H.-P."/>
        </authorList>
    </citation>
    <scope>NUCLEOTIDE SEQUENCE [LARGE SCALE GENOMIC DNA]</scope>
    <source>
        <strain evidence="1 2">DSM 44442</strain>
    </source>
</reference>
<dbReference type="Proteomes" id="UP000572051">
    <property type="component" value="Unassembled WGS sequence"/>
</dbReference>
<keyword evidence="2" id="KW-1185">Reference proteome</keyword>
<proteinExistence type="predicted"/>
<gene>
    <name evidence="1" type="ORF">HNR10_003498</name>
</gene>
<evidence type="ECO:0000313" key="2">
    <source>
        <dbReference type="Proteomes" id="UP000572051"/>
    </source>
</evidence>
<comment type="caution">
    <text evidence="1">The sequence shown here is derived from an EMBL/GenBank/DDBJ whole genome shotgun (WGS) entry which is preliminary data.</text>
</comment>
<dbReference type="RefSeq" id="WP_179824893.1">
    <property type="nucleotide sequence ID" value="NZ_JACCFS010000001.1"/>
</dbReference>
<organism evidence="1 2">
    <name type="scientific">Nocardiopsis aegyptia</name>
    <dbReference type="NCBI Taxonomy" id="220378"/>
    <lineage>
        <taxon>Bacteria</taxon>
        <taxon>Bacillati</taxon>
        <taxon>Actinomycetota</taxon>
        <taxon>Actinomycetes</taxon>
        <taxon>Streptosporangiales</taxon>
        <taxon>Nocardiopsidaceae</taxon>
        <taxon>Nocardiopsis</taxon>
    </lineage>
</organism>
<protein>
    <recommendedName>
        <fullName evidence="3">Plantaricin C family lantibiotic</fullName>
    </recommendedName>
</protein>
<dbReference type="EMBL" id="JACCFS010000001">
    <property type="protein sequence ID" value="NYJ35617.1"/>
    <property type="molecule type" value="Genomic_DNA"/>
</dbReference>
<dbReference type="NCBIfam" id="NF000539">
    <property type="entry name" value="plantaricin"/>
    <property type="match status" value="1"/>
</dbReference>
<dbReference type="AlphaFoldDB" id="A0A7Z0ENY5"/>
<name>A0A7Z0ENY5_9ACTN</name>